<name>A0ACB8R7K5_9AGAM</name>
<dbReference type="EMBL" id="MU276288">
    <property type="protein sequence ID" value="KAI0039571.1"/>
    <property type="molecule type" value="Genomic_DNA"/>
</dbReference>
<proteinExistence type="predicted"/>
<protein>
    <submittedName>
        <fullName evidence="1">Uncharacterized protein</fullName>
    </submittedName>
</protein>
<accession>A0ACB8R7K5</accession>
<sequence length="90" mass="9370">MLNAGQKGTAHGAPALGRKNRKQRLVEYSKARAEVMRTAGALAELPNGAHMARGNGADAEADFAADEDVAQERVAAHTTIVFAGVDARLG</sequence>
<reference evidence="1" key="1">
    <citation type="submission" date="2021-02" db="EMBL/GenBank/DDBJ databases">
        <authorList>
            <consortium name="DOE Joint Genome Institute"/>
            <person name="Ahrendt S."/>
            <person name="Looney B.P."/>
            <person name="Miyauchi S."/>
            <person name="Morin E."/>
            <person name="Drula E."/>
            <person name="Courty P.E."/>
            <person name="Chicoki N."/>
            <person name="Fauchery L."/>
            <person name="Kohler A."/>
            <person name="Kuo A."/>
            <person name="Labutti K."/>
            <person name="Pangilinan J."/>
            <person name="Lipzen A."/>
            <person name="Riley R."/>
            <person name="Andreopoulos W."/>
            <person name="He G."/>
            <person name="Johnson J."/>
            <person name="Barry K.W."/>
            <person name="Grigoriev I.V."/>
            <person name="Nagy L."/>
            <person name="Hibbett D."/>
            <person name="Henrissat B."/>
            <person name="Matheny P.B."/>
            <person name="Labbe J."/>
            <person name="Martin F."/>
        </authorList>
    </citation>
    <scope>NUCLEOTIDE SEQUENCE</scope>
    <source>
        <strain evidence="1">FP105234-sp</strain>
    </source>
</reference>
<gene>
    <name evidence="1" type="ORF">FA95DRAFT_1567102</name>
</gene>
<keyword evidence="2" id="KW-1185">Reference proteome</keyword>
<reference evidence="1" key="2">
    <citation type="journal article" date="2022" name="New Phytol.">
        <title>Evolutionary transition to the ectomycorrhizal habit in the genomes of a hyperdiverse lineage of mushroom-forming fungi.</title>
        <authorList>
            <person name="Looney B."/>
            <person name="Miyauchi S."/>
            <person name="Morin E."/>
            <person name="Drula E."/>
            <person name="Courty P.E."/>
            <person name="Kohler A."/>
            <person name="Kuo A."/>
            <person name="LaButti K."/>
            <person name="Pangilinan J."/>
            <person name="Lipzen A."/>
            <person name="Riley R."/>
            <person name="Andreopoulos W."/>
            <person name="He G."/>
            <person name="Johnson J."/>
            <person name="Nolan M."/>
            <person name="Tritt A."/>
            <person name="Barry K.W."/>
            <person name="Grigoriev I.V."/>
            <person name="Nagy L.G."/>
            <person name="Hibbett D."/>
            <person name="Henrissat B."/>
            <person name="Matheny P.B."/>
            <person name="Labbe J."/>
            <person name="Martin F.M."/>
        </authorList>
    </citation>
    <scope>NUCLEOTIDE SEQUENCE</scope>
    <source>
        <strain evidence="1">FP105234-sp</strain>
    </source>
</reference>
<dbReference type="Proteomes" id="UP000814033">
    <property type="component" value="Unassembled WGS sequence"/>
</dbReference>
<evidence type="ECO:0000313" key="1">
    <source>
        <dbReference type="EMBL" id="KAI0039571.1"/>
    </source>
</evidence>
<evidence type="ECO:0000313" key="2">
    <source>
        <dbReference type="Proteomes" id="UP000814033"/>
    </source>
</evidence>
<comment type="caution">
    <text evidence="1">The sequence shown here is derived from an EMBL/GenBank/DDBJ whole genome shotgun (WGS) entry which is preliminary data.</text>
</comment>
<organism evidence="1 2">
    <name type="scientific">Auriscalpium vulgare</name>
    <dbReference type="NCBI Taxonomy" id="40419"/>
    <lineage>
        <taxon>Eukaryota</taxon>
        <taxon>Fungi</taxon>
        <taxon>Dikarya</taxon>
        <taxon>Basidiomycota</taxon>
        <taxon>Agaricomycotina</taxon>
        <taxon>Agaricomycetes</taxon>
        <taxon>Russulales</taxon>
        <taxon>Auriscalpiaceae</taxon>
        <taxon>Auriscalpium</taxon>
    </lineage>
</organism>